<dbReference type="HOGENOM" id="CLU_2140108_0_0_2"/>
<dbReference type="KEGG" id="fpl:Ferp_1694"/>
<dbReference type="Proteomes" id="UP000002613">
    <property type="component" value="Chromosome"/>
</dbReference>
<organism evidence="1 2">
    <name type="scientific">Ferroglobus placidus (strain DSM 10642 / AEDII12DO)</name>
    <dbReference type="NCBI Taxonomy" id="589924"/>
    <lineage>
        <taxon>Archaea</taxon>
        <taxon>Methanobacteriati</taxon>
        <taxon>Methanobacteriota</taxon>
        <taxon>Archaeoglobi</taxon>
        <taxon>Archaeoglobales</taxon>
        <taxon>Archaeoglobaceae</taxon>
        <taxon>Ferroglobus</taxon>
    </lineage>
</organism>
<sequence>MKIAFIYDAVHPRQKAERRREFTRCIKLLLTNHLLDASEEYDVNLENVLRALFFPNEVVRGYSGRFVAHKLLNDHLIRVVYEYENGIPVVVTLYIARVVMYEDKILSRFGCT</sequence>
<name>D3RZC5_FERPA</name>
<dbReference type="STRING" id="589924.Ferp_1694"/>
<proteinExistence type="predicted"/>
<gene>
    <name evidence="1" type="ordered locus">Ferp_1694</name>
</gene>
<dbReference type="PaxDb" id="589924-Ferp_1694"/>
<reference evidence="1 2" key="2">
    <citation type="journal article" date="2011" name="Stand. Genomic Sci.">
        <title>Complete genome sequence of Ferroglobus placidus AEDII12DO.</title>
        <authorList>
            <person name="Anderson I."/>
            <person name="Risso C."/>
            <person name="Holmes D."/>
            <person name="Lucas S."/>
            <person name="Copeland A."/>
            <person name="Lapidus A."/>
            <person name="Cheng J.F."/>
            <person name="Bruce D."/>
            <person name="Goodwin L."/>
            <person name="Pitluck S."/>
            <person name="Saunders E."/>
            <person name="Brettin T."/>
            <person name="Detter J.C."/>
            <person name="Han C."/>
            <person name="Tapia R."/>
            <person name="Larimer F."/>
            <person name="Land M."/>
            <person name="Hauser L."/>
            <person name="Woyke T."/>
            <person name="Lovley D."/>
            <person name="Kyrpides N."/>
            <person name="Ivanova N."/>
        </authorList>
    </citation>
    <scope>NUCLEOTIDE SEQUENCE [LARGE SCALE GENOMIC DNA]</scope>
    <source>
        <strain evidence="2">DSM 10642 / AEDII12DO</strain>
    </source>
</reference>
<dbReference type="eggNOG" id="arCOG11129">
    <property type="taxonomic scope" value="Archaea"/>
</dbReference>
<evidence type="ECO:0000313" key="2">
    <source>
        <dbReference type="Proteomes" id="UP000002613"/>
    </source>
</evidence>
<protein>
    <recommendedName>
        <fullName evidence="3">DUF4258 domain-containing protein</fullName>
    </recommendedName>
</protein>
<evidence type="ECO:0000313" key="1">
    <source>
        <dbReference type="EMBL" id="ADC65838.1"/>
    </source>
</evidence>
<evidence type="ECO:0008006" key="3">
    <source>
        <dbReference type="Google" id="ProtNLM"/>
    </source>
</evidence>
<dbReference type="EMBL" id="CP001899">
    <property type="protein sequence ID" value="ADC65838.1"/>
    <property type="molecule type" value="Genomic_DNA"/>
</dbReference>
<dbReference type="AlphaFoldDB" id="D3RZC5"/>
<keyword evidence="2" id="KW-1185">Reference proteome</keyword>
<accession>D3RZC5</accession>
<reference evidence="2" key="1">
    <citation type="submission" date="2010-02" db="EMBL/GenBank/DDBJ databases">
        <title>Complete sequence of Ferroglobus placidus DSM 10642.</title>
        <authorList>
            <consortium name="US DOE Joint Genome Institute"/>
            <person name="Lucas S."/>
            <person name="Copeland A."/>
            <person name="Lapidus A."/>
            <person name="Cheng J.-F."/>
            <person name="Bruce D."/>
            <person name="Goodwin L."/>
            <person name="Pitluck S."/>
            <person name="Saunders E."/>
            <person name="Brettin T."/>
            <person name="Detter J.C."/>
            <person name="Han C."/>
            <person name="Tapia R."/>
            <person name="Larimer F."/>
            <person name="Land M."/>
            <person name="Hauser L."/>
            <person name="Kyrpides N."/>
            <person name="Ivanova N."/>
            <person name="Holmes D."/>
            <person name="Lovley D."/>
            <person name="Kyrpides N."/>
            <person name="Anderson I.J."/>
            <person name="Woyke T."/>
        </authorList>
    </citation>
    <scope>NUCLEOTIDE SEQUENCE [LARGE SCALE GENOMIC DNA]</scope>
    <source>
        <strain evidence="2">DSM 10642 / AEDII12DO</strain>
    </source>
</reference>